<proteinExistence type="predicted"/>
<dbReference type="AlphaFoldDB" id="A0A6H9Z685"/>
<evidence type="ECO:0000313" key="3">
    <source>
        <dbReference type="EMBL" id="KAB2351609.1"/>
    </source>
</evidence>
<evidence type="ECO:0000256" key="1">
    <source>
        <dbReference type="ARBA" id="ARBA00022527"/>
    </source>
</evidence>
<sequence length="163" mass="17567">MNTRLQHAAQLVQACNGPVQHGRVQGRIQQYECAFDWRPESVALARRFTRDVLAELPDETVGDAQTCVSELAGNAVRYTHSGQPGGSYRVRVERTDAYALVEVTDQGNDHGQAPEIQLGGTESGRGLWIVAQLGDLTTIATPDGHRVSARINLPNAHPADGSG</sequence>
<dbReference type="GO" id="GO:0005524">
    <property type="term" value="F:ATP binding"/>
    <property type="evidence" value="ECO:0007669"/>
    <property type="project" value="UniProtKB-KW"/>
</dbReference>
<organism evidence="3 4">
    <name type="scientific">Actinomadura rudentiformis</name>
    <dbReference type="NCBI Taxonomy" id="359158"/>
    <lineage>
        <taxon>Bacteria</taxon>
        <taxon>Bacillati</taxon>
        <taxon>Actinomycetota</taxon>
        <taxon>Actinomycetes</taxon>
        <taxon>Streptosporangiales</taxon>
        <taxon>Thermomonosporaceae</taxon>
        <taxon>Actinomadura</taxon>
    </lineage>
</organism>
<feature type="domain" description="Histidine kinase/HSP90-like ATPase" evidence="2">
    <location>
        <begin position="38"/>
        <end position="150"/>
    </location>
</feature>
<evidence type="ECO:0000313" key="4">
    <source>
        <dbReference type="Proteomes" id="UP000468735"/>
    </source>
</evidence>
<dbReference type="Pfam" id="PF13581">
    <property type="entry name" value="HATPase_c_2"/>
    <property type="match status" value="1"/>
</dbReference>
<keyword evidence="3" id="KW-0067">ATP-binding</keyword>
<dbReference type="CDD" id="cd16936">
    <property type="entry name" value="HATPase_RsbW-like"/>
    <property type="match status" value="1"/>
</dbReference>
<dbReference type="OrthoDB" id="3871793at2"/>
<dbReference type="InterPro" id="IPR003594">
    <property type="entry name" value="HATPase_dom"/>
</dbReference>
<comment type="caution">
    <text evidence="3">The sequence shown here is derived from an EMBL/GenBank/DDBJ whole genome shotgun (WGS) entry which is preliminary data.</text>
</comment>
<dbReference type="SUPFAM" id="SSF55874">
    <property type="entry name" value="ATPase domain of HSP90 chaperone/DNA topoisomerase II/histidine kinase"/>
    <property type="match status" value="1"/>
</dbReference>
<dbReference type="InterPro" id="IPR036890">
    <property type="entry name" value="HATPase_C_sf"/>
</dbReference>
<name>A0A6H9Z685_9ACTN</name>
<dbReference type="PANTHER" id="PTHR35526:SF3">
    <property type="entry name" value="ANTI-SIGMA-F FACTOR RSBW"/>
    <property type="match status" value="1"/>
</dbReference>
<dbReference type="InterPro" id="IPR050267">
    <property type="entry name" value="Anti-sigma-factor_SerPK"/>
</dbReference>
<dbReference type="Proteomes" id="UP000468735">
    <property type="component" value="Unassembled WGS sequence"/>
</dbReference>
<keyword evidence="1" id="KW-0808">Transferase</keyword>
<protein>
    <submittedName>
        <fullName evidence="3">ATP-binding protein</fullName>
    </submittedName>
</protein>
<dbReference type="GO" id="GO:0004674">
    <property type="term" value="F:protein serine/threonine kinase activity"/>
    <property type="evidence" value="ECO:0007669"/>
    <property type="project" value="UniProtKB-KW"/>
</dbReference>
<accession>A0A6H9Z685</accession>
<dbReference type="RefSeq" id="WP_151558518.1">
    <property type="nucleotide sequence ID" value="NZ_WBMT01000002.1"/>
</dbReference>
<gene>
    <name evidence="3" type="ORF">F8566_05130</name>
</gene>
<keyword evidence="1" id="KW-0418">Kinase</keyword>
<keyword evidence="1" id="KW-0723">Serine/threonine-protein kinase</keyword>
<keyword evidence="4" id="KW-1185">Reference proteome</keyword>
<dbReference type="PROSITE" id="PS51257">
    <property type="entry name" value="PROKAR_LIPOPROTEIN"/>
    <property type="match status" value="1"/>
</dbReference>
<reference evidence="3 4" key="1">
    <citation type="submission" date="2019-09" db="EMBL/GenBank/DDBJ databases">
        <title>Actinomadura physcomitrii sp. nov., a novel actinomycete isolated from moss [Physcomitrium sphaericum (Ludw) Fuernr].</title>
        <authorList>
            <person name="Zhuang X."/>
            <person name="Liu C."/>
        </authorList>
    </citation>
    <scope>NUCLEOTIDE SEQUENCE [LARGE SCALE GENOMIC DNA]</scope>
    <source>
        <strain evidence="3 4">HMC1</strain>
    </source>
</reference>
<dbReference type="PANTHER" id="PTHR35526">
    <property type="entry name" value="ANTI-SIGMA-F FACTOR RSBW-RELATED"/>
    <property type="match status" value="1"/>
</dbReference>
<dbReference type="Gene3D" id="3.30.565.10">
    <property type="entry name" value="Histidine kinase-like ATPase, C-terminal domain"/>
    <property type="match status" value="1"/>
</dbReference>
<keyword evidence="3" id="KW-0547">Nucleotide-binding</keyword>
<dbReference type="EMBL" id="WBMT01000002">
    <property type="protein sequence ID" value="KAB2351609.1"/>
    <property type="molecule type" value="Genomic_DNA"/>
</dbReference>
<evidence type="ECO:0000259" key="2">
    <source>
        <dbReference type="Pfam" id="PF13581"/>
    </source>
</evidence>